<keyword evidence="4 7" id="KW-1133">Transmembrane helix</keyword>
<comment type="caution">
    <text evidence="9">The sequence shown here is derived from an EMBL/GenBank/DDBJ whole genome shotgun (WGS) entry which is preliminary data.</text>
</comment>
<evidence type="ECO:0000259" key="8">
    <source>
        <dbReference type="PROSITE" id="PS00715"/>
    </source>
</evidence>
<dbReference type="InterPro" id="IPR000203">
    <property type="entry name" value="GPS"/>
</dbReference>
<feature type="compositionally biased region" description="Pro residues" evidence="6">
    <location>
        <begin position="1355"/>
        <end position="1364"/>
    </location>
</feature>
<feature type="region of interest" description="Disordered" evidence="6">
    <location>
        <begin position="1347"/>
        <end position="1376"/>
    </location>
</feature>
<evidence type="ECO:0000256" key="4">
    <source>
        <dbReference type="ARBA" id="ARBA00022989"/>
    </source>
</evidence>
<comment type="subcellular location">
    <subcellularLocation>
        <location evidence="1">Membrane</location>
    </subcellularLocation>
</comment>
<dbReference type="PANTHER" id="PTHR46730:SF1">
    <property type="entry name" value="PLAT DOMAIN-CONTAINING PROTEIN"/>
    <property type="match status" value="1"/>
</dbReference>
<feature type="domain" description="RNA polymerase sigma-70" evidence="8">
    <location>
        <begin position="1323"/>
        <end position="1336"/>
    </location>
</feature>
<feature type="region of interest" description="Disordered" evidence="6">
    <location>
        <begin position="1395"/>
        <end position="1437"/>
    </location>
</feature>
<evidence type="ECO:0000256" key="3">
    <source>
        <dbReference type="ARBA" id="ARBA00022737"/>
    </source>
</evidence>
<feature type="transmembrane region" description="Helical" evidence="7">
    <location>
        <begin position="956"/>
        <end position="973"/>
    </location>
</feature>
<organism evidence="9 10">
    <name type="scientific">Prorocentrum cordatum</name>
    <dbReference type="NCBI Taxonomy" id="2364126"/>
    <lineage>
        <taxon>Eukaryota</taxon>
        <taxon>Sar</taxon>
        <taxon>Alveolata</taxon>
        <taxon>Dinophyceae</taxon>
        <taxon>Prorocentrales</taxon>
        <taxon>Prorocentraceae</taxon>
        <taxon>Prorocentrum</taxon>
    </lineage>
</organism>
<dbReference type="Pfam" id="PF01825">
    <property type="entry name" value="GPS"/>
    <property type="match status" value="1"/>
</dbReference>
<dbReference type="EMBL" id="CAUYUJ010018569">
    <property type="protein sequence ID" value="CAK0884633.1"/>
    <property type="molecule type" value="Genomic_DNA"/>
</dbReference>
<accession>A0ABN9WE61</accession>
<feature type="transmembrane region" description="Helical" evidence="7">
    <location>
        <begin position="1206"/>
        <end position="1227"/>
    </location>
</feature>
<keyword evidence="10" id="KW-1185">Reference proteome</keyword>
<keyword evidence="3" id="KW-0677">Repeat</keyword>
<dbReference type="InterPro" id="IPR000943">
    <property type="entry name" value="RNA_pol_sigma70"/>
</dbReference>
<keyword evidence="2 7" id="KW-0812">Transmembrane</keyword>
<proteinExistence type="predicted"/>
<gene>
    <name evidence="9" type="ORF">PCOR1329_LOCUS66485</name>
</gene>
<reference evidence="9" key="1">
    <citation type="submission" date="2023-10" db="EMBL/GenBank/DDBJ databases">
        <authorList>
            <person name="Chen Y."/>
            <person name="Shah S."/>
            <person name="Dougan E. K."/>
            <person name="Thang M."/>
            <person name="Chan C."/>
        </authorList>
    </citation>
    <scope>NUCLEOTIDE SEQUENCE [LARGE SCALE GENOMIC DNA]</scope>
</reference>
<evidence type="ECO:0000256" key="1">
    <source>
        <dbReference type="ARBA" id="ARBA00004370"/>
    </source>
</evidence>
<name>A0ABN9WE61_9DINO</name>
<protein>
    <recommendedName>
        <fullName evidence="8">RNA polymerase sigma-70 domain-containing protein</fullName>
    </recommendedName>
</protein>
<dbReference type="PANTHER" id="PTHR46730">
    <property type="entry name" value="POLYCYSTIN-1"/>
    <property type="match status" value="1"/>
</dbReference>
<dbReference type="PROSITE" id="PS00715">
    <property type="entry name" value="SIGMA70_1"/>
    <property type="match status" value="1"/>
</dbReference>
<evidence type="ECO:0000313" key="9">
    <source>
        <dbReference type="EMBL" id="CAK0884633.1"/>
    </source>
</evidence>
<dbReference type="InterPro" id="IPR046338">
    <property type="entry name" value="GAIN_dom_sf"/>
</dbReference>
<sequence>MSLVAIPSELTSCSGLFLHAASPGDVTELTWLCEPAHSNLCANILSVASAGGAVATTLQVSADLVSAAAAADVGLAFPLSVWLQARSRNQNGDQTLGSTNLTFDVFGGGSMSLVKAASTTEYSLLDDFVRLQTNVVLCDGALLDTDDIQVSWAWRPAGETAWNDWTNPSTVGFSSLQMPTWELGAGLFEARASIVGSASEVIFEMTVADIPPPVARITLPAEASAACDLPLDASSSTDPSGAALSYAWVCYANSSAGGAASAGAAASCGAAVENVTAPSLTISAGTLPQGAYLFRVNVSRWDAWATAERTVLVTSSTRPVVSFGELAAEVSAQQPLVFLAEVAESADCVAPDWAAWWLVPPDGDAVQLSAPVEGGPLGLSASSLPASSGTYRLRLVLSEFEYLGFTEDTGSSIFVYDSSYFSIDEPPAGGSCEVFPPSGNATLTRFTISSLNWVDDDLPLLHAFSKCSGSISQGCGAWVTLSAYSQSETLQHILFSTLGTVTVRAKAKDALGSSAEAVTEVEIFELTEAVSDDNLLSVVNAVASFGNPFTTLAAVAAAAETSNGGSQEFSSALLDKMTASGALWEATTEAVEATTATLTSVLTGVSTASLTSNAGGAAAAPAEVIVEMGVAGKAATLVTSIATSAASLNEGMAVGTATSLMSSVAMLLNTATADIADNATAPAGQGAAATAQAEQQKALSGQLQQATGAIGDAVVQAASTGEEVTLNTSSGLHLSVMRADGGLLSAGGASVGGFTLPPMANLSGCQTSGRRLSSSAGIVTSEASIGLQHTTWPSNPFAYAGSTASAGNSSGGVAILAIPSDGVRSFNIRQCGEEVAVSNLEQPVSMLLPMSSATRRLLADRSLSQRSPEDTVVEEVRECMFFDTTQDAWSTEGCWLVGISGDSVTCNCTHLSSFASAFGSFTSLVGDFLCPNVAILAPAGFANLGKGQWALQRGGVVLWTLLAIHLIITLTAARSQRSPKAKPAFFLYSDDFKSYKKHAVFKSMMDAGKKNGKSRATVMVVFAVHATLRLKLNCDYEELFQKDMQDIVSTLIFYRLMMTWVTATMGFSEVDLRYLRHGNVLERRNSEGGGRRTVLAIAATTRDEDDNKGLAGEFVQTLEAKSRQLQDRQRRWFQDELSKEIGTLYKTIHPIYKLMLYSMTLPWIFQVVALLDAVFGSLMLSAAFYGTTASPNVPECVGPDDLFGTIVRDILVSLVSTIIAFTPLFVMHSRRDRTMPRVSDHEVQKRLWRWLLKDVACITAGLLWFAFCVLYVMLFLANVSTKDVDHWLISLAARFLSNWIIVPFVLTLIWVVGMRLASGLHEDFIQVGTAGLLRAVRGARSSVRSSADLGAARVPEPPPQPPQAAPGGGPGATPASEEPFWAWIEQVRQRQGLRGPLDLPALAMPPPRPLTLASPPPARPPRGPLAPASWPPAWHPW</sequence>
<feature type="transmembrane region" description="Helical" evidence="7">
    <location>
        <begin position="1296"/>
        <end position="1317"/>
    </location>
</feature>
<feature type="compositionally biased region" description="Pro residues" evidence="6">
    <location>
        <begin position="1403"/>
        <end position="1437"/>
    </location>
</feature>
<evidence type="ECO:0000313" key="10">
    <source>
        <dbReference type="Proteomes" id="UP001189429"/>
    </source>
</evidence>
<dbReference type="InterPro" id="IPR002859">
    <property type="entry name" value="PKD/REJ-like"/>
</dbReference>
<keyword evidence="5 7" id="KW-0472">Membrane</keyword>
<evidence type="ECO:0000256" key="6">
    <source>
        <dbReference type="SAM" id="MobiDB-lite"/>
    </source>
</evidence>
<feature type="transmembrane region" description="Helical" evidence="7">
    <location>
        <begin position="1163"/>
        <end position="1186"/>
    </location>
</feature>
<evidence type="ECO:0000256" key="5">
    <source>
        <dbReference type="ARBA" id="ARBA00023136"/>
    </source>
</evidence>
<evidence type="ECO:0000256" key="7">
    <source>
        <dbReference type="SAM" id="Phobius"/>
    </source>
</evidence>
<dbReference type="Pfam" id="PF02010">
    <property type="entry name" value="REJ"/>
    <property type="match status" value="1"/>
</dbReference>
<feature type="transmembrane region" description="Helical" evidence="7">
    <location>
        <begin position="1255"/>
        <end position="1276"/>
    </location>
</feature>
<dbReference type="SMART" id="SM00303">
    <property type="entry name" value="GPS"/>
    <property type="match status" value="1"/>
</dbReference>
<dbReference type="InterPro" id="IPR013783">
    <property type="entry name" value="Ig-like_fold"/>
</dbReference>
<dbReference type="Gene3D" id="2.60.40.10">
    <property type="entry name" value="Immunoglobulins"/>
    <property type="match status" value="1"/>
</dbReference>
<evidence type="ECO:0000256" key="2">
    <source>
        <dbReference type="ARBA" id="ARBA00022692"/>
    </source>
</evidence>
<feature type="non-terminal residue" evidence="9">
    <location>
        <position position="1437"/>
    </location>
</feature>
<dbReference type="Gene3D" id="2.60.220.50">
    <property type="match status" value="1"/>
</dbReference>
<dbReference type="Proteomes" id="UP001189429">
    <property type="component" value="Unassembled WGS sequence"/>
</dbReference>